<evidence type="ECO:0008006" key="4">
    <source>
        <dbReference type="Google" id="ProtNLM"/>
    </source>
</evidence>
<organism evidence="2 3">
    <name type="scientific">Aestuariirhabdus litorea</name>
    <dbReference type="NCBI Taxonomy" id="2528527"/>
    <lineage>
        <taxon>Bacteria</taxon>
        <taxon>Pseudomonadati</taxon>
        <taxon>Pseudomonadota</taxon>
        <taxon>Gammaproteobacteria</taxon>
        <taxon>Oceanospirillales</taxon>
        <taxon>Aestuariirhabdaceae</taxon>
        <taxon>Aestuariirhabdus</taxon>
    </lineage>
</organism>
<sequence length="466" mass="53278">MKGLRNRVQAGFLLLALMGSLPAAAGYLVKGNNYTERFGGTVMEGKGKFDINAWGYTPAFAKRFAMPNRWLEPELSGVEGIAFRTEVYAYEPWRPAECLFDLYLNQEAEIPWLVGINESGRRYIYPHSPEPIAQLKLLREADRQWARRAVGIAETDSAGRHQLNWVAGDRVVPLRVRNYQRSIGKGLDRLLLVFDCQQMPGSAGELVLGSYRIGLTDSYLERVRFYHQARRDEPFYLTEDRVIDIPPTVYQWVYTRDFAERFGLPEQWIDEDLQGVEAVVYYWKKDGGVTFLRKPGHLVAGGPYIDFIFSNEQVAKAFPEPRSAGGPSRHLGSFRYLFEADKAVRVNRDWFAGGTNISYQAVRLKGDVPVHGGGVPVFWFDREILNDFVLMHGSTHMTFKAEDYQMLLFTVGRGDLVARDGRPYSIDHRFYIPGQFLDRTRSYLDLREVPDIPRVYGASLESLTKQ</sequence>
<feature type="signal peptide" evidence="1">
    <location>
        <begin position="1"/>
        <end position="25"/>
    </location>
</feature>
<keyword evidence="3" id="KW-1185">Reference proteome</keyword>
<dbReference type="AlphaFoldDB" id="A0A3P3VQA6"/>
<proteinExistence type="predicted"/>
<protein>
    <recommendedName>
        <fullName evidence="4">DUF1329 domain-containing protein</fullName>
    </recommendedName>
</protein>
<dbReference type="EMBL" id="QWEZ01000001">
    <property type="protein sequence ID" value="RRJ84507.1"/>
    <property type="molecule type" value="Genomic_DNA"/>
</dbReference>
<dbReference type="RefSeq" id="WP_125014937.1">
    <property type="nucleotide sequence ID" value="NZ_QWEZ01000001.1"/>
</dbReference>
<reference evidence="2 3" key="1">
    <citation type="submission" date="2018-08" db="EMBL/GenBank/DDBJ databases">
        <authorList>
            <person name="Khan S.A."/>
        </authorList>
    </citation>
    <scope>NUCLEOTIDE SEQUENCE [LARGE SCALE GENOMIC DNA]</scope>
    <source>
        <strain evidence="2 3">GTF-13</strain>
    </source>
</reference>
<keyword evidence="1" id="KW-0732">Signal</keyword>
<feature type="chain" id="PRO_5018054433" description="DUF1329 domain-containing protein" evidence="1">
    <location>
        <begin position="26"/>
        <end position="466"/>
    </location>
</feature>
<reference evidence="2 3" key="2">
    <citation type="submission" date="2018-12" db="EMBL/GenBank/DDBJ databases">
        <title>Simiduia agarivorans gen. nov., sp. nov., a marine, agarolytic bacterium isolated from shallow coastal water from Keelung, Taiwan.</title>
        <authorList>
            <person name="Shieh W.Y."/>
        </authorList>
    </citation>
    <scope>NUCLEOTIDE SEQUENCE [LARGE SCALE GENOMIC DNA]</scope>
    <source>
        <strain evidence="2 3">GTF-13</strain>
    </source>
</reference>
<accession>A0A3P3VQA6</accession>
<evidence type="ECO:0000313" key="3">
    <source>
        <dbReference type="Proteomes" id="UP000280792"/>
    </source>
</evidence>
<name>A0A3P3VQA6_9GAMM</name>
<comment type="caution">
    <text evidence="2">The sequence shown here is derived from an EMBL/GenBank/DDBJ whole genome shotgun (WGS) entry which is preliminary data.</text>
</comment>
<dbReference type="Proteomes" id="UP000280792">
    <property type="component" value="Unassembled WGS sequence"/>
</dbReference>
<evidence type="ECO:0000256" key="1">
    <source>
        <dbReference type="SAM" id="SignalP"/>
    </source>
</evidence>
<gene>
    <name evidence="2" type="ORF">D0544_05215</name>
</gene>
<evidence type="ECO:0000313" key="2">
    <source>
        <dbReference type="EMBL" id="RRJ84507.1"/>
    </source>
</evidence>